<dbReference type="Proteomes" id="UP000058599">
    <property type="component" value="Chromosome"/>
</dbReference>
<dbReference type="KEGG" id="sgi:SGRAN_1342"/>
<dbReference type="RefSeq" id="WP_067186952.1">
    <property type="nucleotide sequence ID" value="NZ_CP012199.1"/>
</dbReference>
<dbReference type="Pfam" id="PF05990">
    <property type="entry name" value="DUF900"/>
    <property type="match status" value="1"/>
</dbReference>
<dbReference type="EMBL" id="CP012199">
    <property type="protein sequence ID" value="AMG73731.1"/>
    <property type="molecule type" value="Genomic_DNA"/>
</dbReference>
<dbReference type="PANTHER" id="PTHR36513:SF1">
    <property type="entry name" value="TRANSMEMBRANE PROTEIN"/>
    <property type="match status" value="1"/>
</dbReference>
<dbReference type="PROSITE" id="PS51257">
    <property type="entry name" value="PROKAR_LIPOPROTEIN"/>
    <property type="match status" value="1"/>
</dbReference>
<evidence type="ECO:0000313" key="1">
    <source>
        <dbReference type="EMBL" id="AMG73731.1"/>
    </source>
</evidence>
<dbReference type="AlphaFoldDB" id="A0AA86L2F4"/>
<protein>
    <recommendedName>
        <fullName evidence="3">Lipoprotein</fullName>
    </recommendedName>
</protein>
<keyword evidence="2" id="KW-1185">Reference proteome</keyword>
<name>A0AA86L2F4_9SPHN</name>
<sequence>MRRLRAIRVFHRRRAPARRLSGAAAALAALSLAGCITPVDYGKIRHAAYVADPRCDPKPGAPVDGEALPLFVVTSRLPDCRTSDLALLVYRGDRVRHGRFAAPREEKVDGKTRTRTPLALQAEGDWWRALQAETDRRQGRVLLYVHGYRESFETTARDAAQIARMTGFDGPTVAYSWPSQHDVFGYMVDETNMYHDVRNFRDFLKALAEQPWVKEIVIVSHSLGARLVVPAIAYVDRAAPSADSRNISNIILASPDIDRETFERDIADGALTPAKVARDRHITIYVSLRDKALAASRALHGYPRLGSPYCFDPFEAADLKARGLPERCYPVAIPGLTVVDTTDVSRGSTGHSNFLRSGAACRDFVDVVAGRRTRPERIATHVSHVFRLLPDPAAPKNGDDSICNRIPDPKAP</sequence>
<organism evidence="1 2">
    <name type="scientific">Sphingopyxis granuli</name>
    <dbReference type="NCBI Taxonomy" id="267128"/>
    <lineage>
        <taxon>Bacteria</taxon>
        <taxon>Pseudomonadati</taxon>
        <taxon>Pseudomonadota</taxon>
        <taxon>Alphaproteobacteria</taxon>
        <taxon>Sphingomonadales</taxon>
        <taxon>Sphingomonadaceae</taxon>
        <taxon>Sphingopyxis</taxon>
    </lineage>
</organism>
<dbReference type="InterPro" id="IPR010297">
    <property type="entry name" value="DUF900_hydrolase"/>
</dbReference>
<evidence type="ECO:0008006" key="3">
    <source>
        <dbReference type="Google" id="ProtNLM"/>
    </source>
</evidence>
<evidence type="ECO:0000313" key="2">
    <source>
        <dbReference type="Proteomes" id="UP000058599"/>
    </source>
</evidence>
<dbReference type="Gene3D" id="3.40.50.1820">
    <property type="entry name" value="alpha/beta hydrolase"/>
    <property type="match status" value="1"/>
</dbReference>
<proteinExistence type="predicted"/>
<accession>A0AA86L2F4</accession>
<dbReference type="PANTHER" id="PTHR36513">
    <property type="entry name" value="ABC TRANSMEMBRANE TYPE-1 DOMAIN-CONTAINING PROTEIN"/>
    <property type="match status" value="1"/>
</dbReference>
<gene>
    <name evidence="1" type="ORF">SGRAN_1342</name>
</gene>
<reference evidence="1 2" key="1">
    <citation type="journal article" date="2016" name="BMC Genomics">
        <title>Genomic analysis of the nitrate-respiring Sphingopyxis granuli (formerly Sphingomonas macrogoltabida) strain TFA.</title>
        <authorList>
            <person name="Garcia-Romero I."/>
            <person name="Perez-Pulido A.J."/>
            <person name="Gonzalez-Flores Y.E."/>
            <person name="Reyes-Ramirez F."/>
            <person name="Santero E."/>
            <person name="Floriano B."/>
        </authorList>
    </citation>
    <scope>NUCLEOTIDE SEQUENCE [LARGE SCALE GENOMIC DNA]</scope>
    <source>
        <strain evidence="1 2">TFA</strain>
    </source>
</reference>
<dbReference type="InterPro" id="IPR029058">
    <property type="entry name" value="AB_hydrolase_fold"/>
</dbReference>
<dbReference type="SUPFAM" id="SSF53474">
    <property type="entry name" value="alpha/beta-Hydrolases"/>
    <property type="match status" value="1"/>
</dbReference>